<dbReference type="Proteomes" id="UP001152320">
    <property type="component" value="Chromosome 16"/>
</dbReference>
<dbReference type="GO" id="GO:0019902">
    <property type="term" value="F:phosphatase binding"/>
    <property type="evidence" value="ECO:0007669"/>
    <property type="project" value="TreeGrafter"/>
</dbReference>
<proteinExistence type="predicted"/>
<feature type="compositionally biased region" description="Low complexity" evidence="2">
    <location>
        <begin position="92"/>
        <end position="102"/>
    </location>
</feature>
<feature type="region of interest" description="Disordered" evidence="2">
    <location>
        <begin position="1014"/>
        <end position="1033"/>
    </location>
</feature>
<dbReference type="PANTHER" id="PTHR22028">
    <property type="entry name" value="SFI1 SPINDLE BODY DOMAIN-CONTAINING PROTEIN-RELATED"/>
    <property type="match status" value="1"/>
</dbReference>
<feature type="coiled-coil region" evidence="1">
    <location>
        <begin position="690"/>
        <end position="717"/>
    </location>
</feature>
<feature type="compositionally biased region" description="Low complexity" evidence="2">
    <location>
        <begin position="1045"/>
        <end position="1056"/>
    </location>
</feature>
<feature type="region of interest" description="Disordered" evidence="2">
    <location>
        <begin position="1039"/>
        <end position="1065"/>
    </location>
</feature>
<feature type="region of interest" description="Disordered" evidence="2">
    <location>
        <begin position="1348"/>
        <end position="1377"/>
    </location>
</feature>
<sequence length="1467" mass="173761">MADRKRQASSLVQHQRLQETFRLKAEKIKLQRKEDDNLLHGEKTGRLDAVKKMAKSQAKDGTQMSSAQPKAVFTPSKIPVRVAAKGPKISSQKQQPKKPQQPDVLNYDWAHRGRIQELKIRYLARKYLYLWKKSVQDPMWQKSVKARYHYKQRLLKLTFGSWKELWWTQRKEWSLAIRAEYHYKYHLYLRVWRAWQVYVVRHKVKKAKTYVAVMQANYGIQQRYLNHWKQYHQRRCMKEEKKRKAMAFSNMKILHHFFVRWCNRMEERKEDLEAKSVALNHWAGHLTQKVFEGWKRYIMNRQEKKKKELKAVEFHEKSLLAKCLFQGFLPYTLHRRDRQQAKGVASQAYMDQLMYKSFHHWHGQLVVRRCMAQKQEEIHKLGQRSKMRRILQHWKYYVKLCYDDRQNHRLAVLHHERTLLRLGFSSLHLVVIRGRLKVLQQEEADNFHRVQVLKNAWRRWTEKMEEIEEKKMEIETKKAREIFRMKSLRIAMDSWKHYWRWRRLRKNEYLMAEAHYVRTLCFKSLNGLALNVEYQKVKREDGELAQQFYRDHVLSVTFSIWWKSYQLSLDRRMIERMAILHHERKTLQVAFTIWKEGLRNIVAEQENMDLASQHYVSHLCHKHLHHWQEVVKEVKQSNASDIVAVQYNYSHITRKAWNAWRKYVTHRKHKGTLKAKAVDHHSKKLLQLVMDQWKIHHADMKRRLHKVEEKHKKCMKETLQYAFQTWRFNAREHAKMQLMGAMAVNHRQNHMVHTVFSAWHQYAISHAIKVTSKDQQLNAAHHHLNKMKLRRIFCFWRQVQKESADTRKGMLAAVQHHNRKVLKGALYRWKEFRKLQTKKMLLQRQCAWLYSTRIQAKFFLHWRVQYNLALQEHSQTTVALWQWSLVLQHKVLNAWYSYMLERRRKKKRIEGALAARHKRLLQEGLRQWLITADNLSQRRIESLDYQKTSETKRIFQVVRRCAMHWRKKTVENRDIDAMKRKSEQTLYSRRNKRLVDMTSTSNFILPSSSLPVQSYEGLMSRPSRPRPKRPDFLRDSLKNAGLWESPSKSSSKSTSSDPGETAVPALVTSGYSGSMIYEHEPTKASAVPAQSVRAQNVNYPSQDKQNDLPLDTLSQLQGNPLLEPHGTTVSQSSHILLSDHLPDHNDGVLSLNVSDEKQLKRHSADRNVVTKGLVKETFLPLSKKLLPPSAFMNTSSSQMPILPVQSPSEGELRKKYADSSKSHQKVLISPEMLQTTVVKMREFSGNSRGKDALRKDKVYSTVSESQVLLSPEMITGRGRLPLMDNMVKRKVHINSRDSTGSDTSEESDKYSKHGVAYSYYLQPEKLSNNDDSVSKGGMDESCEDLTLESVGEWDKNGGRGTSEEECEEEKQERDEDDMKEAVMELRNLLLQYQKHKDKISILEDQKRAMKFLLEESTSPEQDEYSKETTSEEYEMVLSDLCSHSQTLEVLKTKISTLMGKLNSTQVV</sequence>
<evidence type="ECO:0000313" key="4">
    <source>
        <dbReference type="Proteomes" id="UP001152320"/>
    </source>
</evidence>
<keyword evidence="1" id="KW-0175">Coiled coil</keyword>
<feature type="region of interest" description="Disordered" evidence="2">
    <location>
        <begin position="33"/>
        <end position="70"/>
    </location>
</feature>
<evidence type="ECO:0000256" key="1">
    <source>
        <dbReference type="SAM" id="Coils"/>
    </source>
</evidence>
<dbReference type="PANTHER" id="PTHR22028:SF4">
    <property type="entry name" value="PROTEIN SFI1 HOMOLOG"/>
    <property type="match status" value="1"/>
</dbReference>
<protein>
    <submittedName>
        <fullName evidence="3">Protein SFI1-like</fullName>
    </submittedName>
</protein>
<keyword evidence="4" id="KW-1185">Reference proteome</keyword>
<feature type="compositionally biased region" description="Acidic residues" evidence="2">
    <location>
        <begin position="1363"/>
        <end position="1377"/>
    </location>
</feature>
<feature type="region of interest" description="Disordered" evidence="2">
    <location>
        <begin position="1100"/>
        <end position="1127"/>
    </location>
</feature>
<evidence type="ECO:0000313" key="3">
    <source>
        <dbReference type="EMBL" id="KAJ8027198.1"/>
    </source>
</evidence>
<dbReference type="OrthoDB" id="195843at2759"/>
<feature type="compositionally biased region" description="Basic and acidic residues" evidence="2">
    <location>
        <begin position="33"/>
        <end position="51"/>
    </location>
</feature>
<dbReference type="EMBL" id="JAIZAY010000016">
    <property type="protein sequence ID" value="KAJ8027198.1"/>
    <property type="molecule type" value="Genomic_DNA"/>
</dbReference>
<accession>A0A9Q1BI47</accession>
<feature type="region of interest" description="Disordered" evidence="2">
    <location>
        <begin position="84"/>
        <end position="103"/>
    </location>
</feature>
<feature type="compositionally biased region" description="Polar residues" evidence="2">
    <location>
        <begin position="59"/>
        <end position="68"/>
    </location>
</feature>
<gene>
    <name evidence="3" type="ORF">HOLleu_32271</name>
</gene>
<reference evidence="3" key="1">
    <citation type="submission" date="2021-10" db="EMBL/GenBank/DDBJ databases">
        <title>Tropical sea cucumber genome reveals ecological adaptation and Cuvierian tubules defense mechanism.</title>
        <authorList>
            <person name="Chen T."/>
        </authorList>
    </citation>
    <scope>NUCLEOTIDE SEQUENCE</scope>
    <source>
        <strain evidence="3">Nanhai2018</strain>
        <tissue evidence="3">Muscle</tissue>
    </source>
</reference>
<feature type="coiled-coil region" evidence="1">
    <location>
        <begin position="450"/>
        <end position="477"/>
    </location>
</feature>
<name>A0A9Q1BI47_HOLLE</name>
<evidence type="ECO:0000256" key="2">
    <source>
        <dbReference type="SAM" id="MobiDB-lite"/>
    </source>
</evidence>
<organism evidence="3 4">
    <name type="scientific">Holothuria leucospilota</name>
    <name type="common">Black long sea cucumber</name>
    <name type="synonym">Mertensiothuria leucospilota</name>
    <dbReference type="NCBI Taxonomy" id="206669"/>
    <lineage>
        <taxon>Eukaryota</taxon>
        <taxon>Metazoa</taxon>
        <taxon>Echinodermata</taxon>
        <taxon>Eleutherozoa</taxon>
        <taxon>Echinozoa</taxon>
        <taxon>Holothuroidea</taxon>
        <taxon>Aspidochirotacea</taxon>
        <taxon>Aspidochirotida</taxon>
        <taxon>Holothuriidae</taxon>
        <taxon>Holothuria</taxon>
    </lineage>
</organism>
<comment type="caution">
    <text evidence="3">The sequence shown here is derived from an EMBL/GenBank/DDBJ whole genome shotgun (WGS) entry which is preliminary data.</text>
</comment>
<dbReference type="InterPro" id="IPR052270">
    <property type="entry name" value="CACF_protein"/>
</dbReference>